<dbReference type="InterPro" id="IPR011992">
    <property type="entry name" value="EF-hand-dom_pair"/>
</dbReference>
<dbReference type="InterPro" id="IPR002048">
    <property type="entry name" value="EF_hand_dom"/>
</dbReference>
<evidence type="ECO:0000256" key="2">
    <source>
        <dbReference type="SAM" id="MobiDB-lite"/>
    </source>
</evidence>
<dbReference type="Gene3D" id="1.10.238.10">
    <property type="entry name" value="EF-hand"/>
    <property type="match status" value="1"/>
</dbReference>
<dbReference type="InterPro" id="IPR018247">
    <property type="entry name" value="EF_Hand_1_Ca_BS"/>
</dbReference>
<dbReference type="PROSITE" id="PS00018">
    <property type="entry name" value="EF_HAND_1"/>
    <property type="match status" value="1"/>
</dbReference>
<proteinExistence type="predicted"/>
<feature type="compositionally biased region" description="Basic and acidic residues" evidence="2">
    <location>
        <begin position="70"/>
        <end position="97"/>
    </location>
</feature>
<evidence type="ECO:0000313" key="4">
    <source>
        <dbReference type="EMBL" id="EPB68574.1"/>
    </source>
</evidence>
<dbReference type="InterPro" id="IPR039794">
    <property type="entry name" value="Gtb1-like"/>
</dbReference>
<dbReference type="PANTHER" id="PTHR12630">
    <property type="entry name" value="N-LINKED OLIGOSACCHARIDE PROCESSING"/>
    <property type="match status" value="1"/>
</dbReference>
<dbReference type="Pfam" id="PF13202">
    <property type="entry name" value="EF-hand_5"/>
    <property type="match status" value="1"/>
</dbReference>
<accession>A0A0D6L9X5</accession>
<protein>
    <recommendedName>
        <fullName evidence="3">EF-hand domain-containing protein</fullName>
    </recommendedName>
</protein>
<evidence type="ECO:0000256" key="1">
    <source>
        <dbReference type="ARBA" id="ARBA00022837"/>
    </source>
</evidence>
<name>A0A0D6L9X5_9BILA</name>
<dbReference type="Proteomes" id="UP000054495">
    <property type="component" value="Unassembled WGS sequence"/>
</dbReference>
<dbReference type="GO" id="GO:0006491">
    <property type="term" value="P:N-glycan processing"/>
    <property type="evidence" value="ECO:0007669"/>
    <property type="project" value="TreeGrafter"/>
</dbReference>
<dbReference type="SUPFAM" id="SSF47473">
    <property type="entry name" value="EF-hand"/>
    <property type="match status" value="1"/>
</dbReference>
<dbReference type="GO" id="GO:0005509">
    <property type="term" value="F:calcium ion binding"/>
    <property type="evidence" value="ECO:0007669"/>
    <property type="project" value="InterPro"/>
</dbReference>
<keyword evidence="1" id="KW-0106">Calcium</keyword>
<dbReference type="GO" id="GO:0017177">
    <property type="term" value="C:glucosidase II complex"/>
    <property type="evidence" value="ECO:0007669"/>
    <property type="project" value="TreeGrafter"/>
</dbReference>
<dbReference type="EMBL" id="KE125414">
    <property type="protein sequence ID" value="EPB68574.1"/>
    <property type="molecule type" value="Genomic_DNA"/>
</dbReference>
<evidence type="ECO:0000313" key="5">
    <source>
        <dbReference type="Proteomes" id="UP000054495"/>
    </source>
</evidence>
<evidence type="ECO:0000259" key="3">
    <source>
        <dbReference type="PROSITE" id="PS50222"/>
    </source>
</evidence>
<feature type="region of interest" description="Disordered" evidence="2">
    <location>
        <begin position="70"/>
        <end position="132"/>
    </location>
</feature>
<reference evidence="4 5" key="1">
    <citation type="submission" date="2013-05" db="EMBL/GenBank/DDBJ databases">
        <title>Draft genome of the parasitic nematode Anyclostoma ceylanicum.</title>
        <authorList>
            <person name="Mitreva M."/>
        </authorList>
    </citation>
    <scope>NUCLEOTIDE SEQUENCE [LARGE SCALE GENOMIC DNA]</scope>
</reference>
<feature type="domain" description="EF-hand" evidence="3">
    <location>
        <begin position="1"/>
        <end position="28"/>
    </location>
</feature>
<dbReference type="AlphaFoldDB" id="A0A0D6L9X5"/>
<keyword evidence="5" id="KW-1185">Reference proteome</keyword>
<dbReference type="PANTHER" id="PTHR12630:SF1">
    <property type="entry name" value="GLUCOSIDASE 2 SUBUNIT BETA"/>
    <property type="match status" value="1"/>
</dbReference>
<gene>
    <name evidence="4" type="ORF">ANCCEY_12329</name>
</gene>
<sequence length="215" mass="24698">MFKEIDINGDGKITLDELKKIEYLDSDHDGSVSDDEAKIFLSVDEIDADHFLNNTYERLKTEKVAYEDFKNDQAREQAEKDAQEKHEEDHDDLVADDDKADTEVYPDYTTTPSPPSEDESDDVMPPYDEETQKAINEAEAARKEYDELDIKISSLDSQIREAESFIEQDFGADHAWATLKGKCFELTEKQYTYKYCPFDRTVQKDKNGYGETGLG</sequence>
<dbReference type="PROSITE" id="PS50222">
    <property type="entry name" value="EF_HAND_2"/>
    <property type="match status" value="1"/>
</dbReference>
<organism evidence="4 5">
    <name type="scientific">Ancylostoma ceylanicum</name>
    <dbReference type="NCBI Taxonomy" id="53326"/>
    <lineage>
        <taxon>Eukaryota</taxon>
        <taxon>Metazoa</taxon>
        <taxon>Ecdysozoa</taxon>
        <taxon>Nematoda</taxon>
        <taxon>Chromadorea</taxon>
        <taxon>Rhabditida</taxon>
        <taxon>Rhabditina</taxon>
        <taxon>Rhabditomorpha</taxon>
        <taxon>Strongyloidea</taxon>
        <taxon>Ancylostomatidae</taxon>
        <taxon>Ancylostomatinae</taxon>
        <taxon>Ancylostoma</taxon>
    </lineage>
</organism>